<keyword evidence="18" id="KW-1185">Reference proteome</keyword>
<comment type="similarity">
    <text evidence="11">Belongs to the DEAD box helicase family. DEAH subfamily. PRP16 sub-subfamily.</text>
</comment>
<keyword evidence="7" id="KW-0378">Hydrolase</keyword>
<evidence type="ECO:0000256" key="7">
    <source>
        <dbReference type="ARBA" id="ARBA00022801"/>
    </source>
</evidence>
<dbReference type="GO" id="GO:0005524">
    <property type="term" value="F:ATP binding"/>
    <property type="evidence" value="ECO:0007669"/>
    <property type="project" value="UniProtKB-KW"/>
</dbReference>
<evidence type="ECO:0000256" key="9">
    <source>
        <dbReference type="ARBA" id="ARBA00022833"/>
    </source>
</evidence>
<dbReference type="InterPro" id="IPR044066">
    <property type="entry name" value="TRIAD_supradom"/>
</dbReference>
<evidence type="ECO:0000313" key="17">
    <source>
        <dbReference type="EMBL" id="VDK68756.1"/>
    </source>
</evidence>
<dbReference type="InterPro" id="IPR002464">
    <property type="entry name" value="DNA/RNA_helicase_DEAH_CS"/>
</dbReference>
<dbReference type="PANTHER" id="PTHR18934:SF91">
    <property type="entry name" value="PRE-MRNA-SPLICING FACTOR ATP-DEPENDENT RNA HELICASE PRP16"/>
    <property type="match status" value="1"/>
</dbReference>
<evidence type="ECO:0000259" key="16">
    <source>
        <dbReference type="PROSITE" id="PS51873"/>
    </source>
</evidence>
<dbReference type="CDD" id="cd18791">
    <property type="entry name" value="SF2_C_RHA"/>
    <property type="match status" value="1"/>
</dbReference>
<dbReference type="InterPro" id="IPR002867">
    <property type="entry name" value="IBR_dom"/>
</dbReference>
<dbReference type="PROSITE" id="PS51194">
    <property type="entry name" value="HELICASE_CTER"/>
    <property type="match status" value="1"/>
</dbReference>
<dbReference type="SUPFAM" id="SSF54928">
    <property type="entry name" value="RNA-binding domain, RBD"/>
    <property type="match status" value="1"/>
</dbReference>
<dbReference type="InterPro" id="IPR001841">
    <property type="entry name" value="Znf_RING"/>
</dbReference>
<evidence type="ECO:0000259" key="13">
    <source>
        <dbReference type="PROSITE" id="PS50089"/>
    </source>
</evidence>
<dbReference type="SMART" id="SM00647">
    <property type="entry name" value="IBR"/>
    <property type="match status" value="2"/>
</dbReference>
<keyword evidence="6" id="KW-0833">Ubl conjugation pathway</keyword>
<dbReference type="CDD" id="cd00590">
    <property type="entry name" value="RRM_SF"/>
    <property type="match status" value="1"/>
</dbReference>
<dbReference type="InterPro" id="IPR011709">
    <property type="entry name" value="DEAD-box_helicase_OB_fold"/>
</dbReference>
<dbReference type="Gene3D" id="1.20.120.1080">
    <property type="match status" value="1"/>
</dbReference>
<dbReference type="PROSITE" id="PS50089">
    <property type="entry name" value="ZF_RING_2"/>
    <property type="match status" value="1"/>
</dbReference>
<dbReference type="Gene3D" id="1.10.10.2130">
    <property type="entry name" value="DEAH helicase family, winged-helix domain"/>
    <property type="match status" value="1"/>
</dbReference>
<dbReference type="InterPro" id="IPR014001">
    <property type="entry name" value="Helicase_ATP-bd"/>
</dbReference>
<dbReference type="InterPro" id="IPR007502">
    <property type="entry name" value="Helicase-assoc_dom"/>
</dbReference>
<evidence type="ECO:0000256" key="1">
    <source>
        <dbReference type="ARBA" id="ARBA00022679"/>
    </source>
</evidence>
<dbReference type="GO" id="GO:0004386">
    <property type="term" value="F:helicase activity"/>
    <property type="evidence" value="ECO:0007669"/>
    <property type="project" value="UniProtKB-KW"/>
</dbReference>
<keyword evidence="10" id="KW-0067">ATP-binding</keyword>
<dbReference type="Pfam" id="PF07717">
    <property type="entry name" value="OB_NTP_bind"/>
    <property type="match status" value="1"/>
</dbReference>
<feature type="domain" description="RING-type" evidence="16">
    <location>
        <begin position="1483"/>
        <end position="1712"/>
    </location>
</feature>
<feature type="domain" description="Helicase C-terminal" evidence="15">
    <location>
        <begin position="485"/>
        <end position="656"/>
    </location>
</feature>
<dbReference type="Gene3D" id="1.20.120.1750">
    <property type="match status" value="1"/>
</dbReference>
<dbReference type="SUPFAM" id="SSF52540">
    <property type="entry name" value="P-loop containing nucleoside triphosphate hydrolases"/>
    <property type="match status" value="1"/>
</dbReference>
<proteinExistence type="inferred from homology"/>
<name>A0A3P6S3E1_LITSI</name>
<dbReference type="Pfam" id="PF00270">
    <property type="entry name" value="DEAD"/>
    <property type="match status" value="1"/>
</dbReference>
<dbReference type="SMART" id="SM00490">
    <property type="entry name" value="HELICc"/>
    <property type="match status" value="1"/>
</dbReference>
<evidence type="ECO:0000313" key="18">
    <source>
        <dbReference type="Proteomes" id="UP000277928"/>
    </source>
</evidence>
<evidence type="ECO:0000256" key="3">
    <source>
        <dbReference type="ARBA" id="ARBA00022737"/>
    </source>
</evidence>
<dbReference type="SUPFAM" id="SSF57850">
    <property type="entry name" value="RING/U-box"/>
    <property type="match status" value="1"/>
</dbReference>
<evidence type="ECO:0000256" key="10">
    <source>
        <dbReference type="ARBA" id="ARBA00022840"/>
    </source>
</evidence>
<dbReference type="SMART" id="SM00847">
    <property type="entry name" value="HA2"/>
    <property type="match status" value="1"/>
</dbReference>
<keyword evidence="9" id="KW-0862">Zinc</keyword>
<evidence type="ECO:0000259" key="15">
    <source>
        <dbReference type="PROSITE" id="PS51194"/>
    </source>
</evidence>
<dbReference type="InterPro" id="IPR042035">
    <property type="entry name" value="DEAH_win-hel_dom"/>
</dbReference>
<keyword evidence="4" id="KW-0547">Nucleotide-binding</keyword>
<dbReference type="InterPro" id="IPR035979">
    <property type="entry name" value="RBD_domain_sf"/>
</dbReference>
<feature type="domain" description="RING-type" evidence="13">
    <location>
        <begin position="1487"/>
        <end position="1534"/>
    </location>
</feature>
<dbReference type="GO" id="GO:0016787">
    <property type="term" value="F:hydrolase activity"/>
    <property type="evidence" value="ECO:0007669"/>
    <property type="project" value="UniProtKB-KW"/>
</dbReference>
<keyword evidence="1" id="KW-0808">Transferase</keyword>
<dbReference type="Pfam" id="PF21010">
    <property type="entry name" value="HA2_C"/>
    <property type="match status" value="1"/>
</dbReference>
<keyword evidence="8" id="KW-0347">Helicase</keyword>
<dbReference type="CDD" id="cd17917">
    <property type="entry name" value="DEXHc_RHA-like"/>
    <property type="match status" value="1"/>
</dbReference>
<dbReference type="PROSITE" id="PS00690">
    <property type="entry name" value="DEAH_ATP_HELICASE"/>
    <property type="match status" value="1"/>
</dbReference>
<keyword evidence="3" id="KW-0677">Repeat</keyword>
<dbReference type="InterPro" id="IPR001650">
    <property type="entry name" value="Helicase_C-like"/>
</dbReference>
<evidence type="ECO:0000256" key="6">
    <source>
        <dbReference type="ARBA" id="ARBA00022786"/>
    </source>
</evidence>
<organism evidence="17 18">
    <name type="scientific">Litomosoides sigmodontis</name>
    <name type="common">Filarial nematode worm</name>
    <dbReference type="NCBI Taxonomy" id="42156"/>
    <lineage>
        <taxon>Eukaryota</taxon>
        <taxon>Metazoa</taxon>
        <taxon>Ecdysozoa</taxon>
        <taxon>Nematoda</taxon>
        <taxon>Chromadorea</taxon>
        <taxon>Rhabditida</taxon>
        <taxon>Spirurina</taxon>
        <taxon>Spiruromorpha</taxon>
        <taxon>Filarioidea</taxon>
        <taxon>Onchocercidae</taxon>
        <taxon>Litomosoides</taxon>
    </lineage>
</organism>
<reference evidence="17 18" key="1">
    <citation type="submission" date="2018-08" db="EMBL/GenBank/DDBJ databases">
        <authorList>
            <person name="Laetsch R D."/>
            <person name="Stevens L."/>
            <person name="Kumar S."/>
            <person name="Blaxter L. M."/>
        </authorList>
    </citation>
    <scope>NUCLEOTIDE SEQUENCE [LARGE SCALE GENOMIC DNA]</scope>
</reference>
<dbReference type="STRING" id="42156.A0A3P6S3E1"/>
<evidence type="ECO:0000256" key="12">
    <source>
        <dbReference type="PROSITE-ProRule" id="PRU00175"/>
    </source>
</evidence>
<dbReference type="PROSITE" id="PS51192">
    <property type="entry name" value="HELICASE_ATP_BIND_1"/>
    <property type="match status" value="1"/>
</dbReference>
<accession>A0A3P6S3E1</accession>
<dbReference type="PROSITE" id="PS51873">
    <property type="entry name" value="TRIAD"/>
    <property type="match status" value="1"/>
</dbReference>
<evidence type="ECO:0000259" key="14">
    <source>
        <dbReference type="PROSITE" id="PS51192"/>
    </source>
</evidence>
<dbReference type="SMART" id="SM00487">
    <property type="entry name" value="DEXDc"/>
    <property type="match status" value="1"/>
</dbReference>
<dbReference type="Pfam" id="PF01485">
    <property type="entry name" value="IBR"/>
    <property type="match status" value="1"/>
</dbReference>
<keyword evidence="5 12" id="KW-0863">Zinc-finger</keyword>
<dbReference type="GO" id="GO:0003723">
    <property type="term" value="F:RNA binding"/>
    <property type="evidence" value="ECO:0007669"/>
    <property type="project" value="TreeGrafter"/>
</dbReference>
<dbReference type="Pfam" id="PF00271">
    <property type="entry name" value="Helicase_C"/>
    <property type="match status" value="1"/>
</dbReference>
<dbReference type="PANTHER" id="PTHR18934">
    <property type="entry name" value="ATP-DEPENDENT RNA HELICASE"/>
    <property type="match status" value="1"/>
</dbReference>
<dbReference type="Gene3D" id="3.40.50.300">
    <property type="entry name" value="P-loop containing nucleotide triphosphate hydrolases"/>
    <property type="match status" value="2"/>
</dbReference>
<evidence type="ECO:0000256" key="11">
    <source>
        <dbReference type="ARBA" id="ARBA00038040"/>
    </source>
</evidence>
<dbReference type="OMA" id="VEICNKC"/>
<sequence>MVGEELINIFKSQRGKIRLENTEIVYNLPRTARDTANHSISRREQSYFILERESGSTDKSTKQIMEQQIREWCSSIACTNAVPKVAEDSIIPVHRMPKVDAVDVQSQSSSNKAYGEPPTFTINDLYSTQYLESVIKNSTFGMDITSSRRNATLLRGVNYCSRKMIPCPPWQQALRRVRGKFICDTGKLKKRKEHEASSISDCDFLEAEILKRSLRLKIFDEIHAKCVQMLKKSPTAETLIAEIMEHEIERFAQGLPIYDIRKNIKDVLCNQARVLLIVADTGSGKSTQIPQYLAFDDIITTTQKVLCTQPRKTAVYDLATRVAKETSLSNQCLVNISVYKNGMRPIPNAKINFITEQHLLDCILQDDKLSPFGCVVIDEVHERTLNTDMCLGMMKRVLRLRSDMKLVICSATVDPEPILEYFAEFKAQKLEVQGRQYPIKICYEPPVTGCGGIRSLIWDYIDRTVKKVAHICSNEAKKQPFEEISLDDTLETHAAHIMAFLSNPLETLIAEERLSKQLAELNHSVKVKIMTLYGDMPVEDQVEVFGPLESGYHHKVIFATNVGETSITIPGVRYIVDCGLAKVKKFDVTRRRNVLELGLISKSAAKQRAGRAGRTAPGICYRLYSEQQYEAMESTNTPEILVSSLTEVVLYMISAGITDPSQFDFIGKLDPDILISLKAIECHETGVVLTNLGKQMKQLPIEPRLAKMVLDSLEYNLVAETAVVCACIHVGSLFHRGNKKEKFILADQKKLSFCEDSGDPMTSLAVFLQHIKTPKKRSNYWCFENYVNSKRMKCVHNTAYKICKIIYHLTGVNANINNIDISKARTVIPNLFCRAFGSNLAIYSGLPELGYYDFNEKKYVFIHPSSALKYTDITPEVIVYECSVRTSNDFVFNVCAADPSWLNEINQNVLEEGRKNKLVPYEIRCGATTKKWIMTHKDILQQEVGMECIWKKRFDDPYNRLQIYVSVRNLPKLEAFVERISKEKVNALYKTKEVPIMHADYMLHISGSGTPLEILMPGEFCSMYVGPDVINWTDNVDYRKRLEEYFSKFGQITEFVTFRQEYQRKTGHSCLIRMENKEVAKRAFIYNSENHCGFNIEPRLVLKYPSKGDSSHSSAYRLLIKWWRRPSFGYGQIKLKSRDFNQRLYAFNVVSKHLGYFQPSLLSEDLMIKLLSLPLDIDDQQLHRILKPILDAHGIEFDEAFVIRKKKYPPEDNKALEKLSERITNYIIRVTRNSEGSSGCPFEVKIRAPKHSGEIEFVAFVLFHDMNAGMRISNMLKAAAESGAMLEMGPAHHMHPVGFAYFSTSMNEVKAAIDKVIDGYTIKCKNGERVDGVELPCHRLLTRVGQNFLRALPRKYAVFISTSPYKMEVKVQGSISTIEKIKIEIKHFLREWLDADVSQILILQTPNYKPGTLKAFLAQNNYDLCSLEKKFGPGVHLDANITRRELLFVGKEAQFHELLKMLHSISESIELRDASETIFSEIGIPECVVCLCPADLENYCLEACGHYACKSCLNMQLKASFEMRDFPIFCAACEKPFTWLDMENLVLGDFDRNKNDDPQKLQSLSDASLACFIERHGGLYRHCLTPDCRGLHYVTTDAGLAKCGLCGRMQCTKCGKEEHESITCEEYEVLRVNVDESVRKWIREDQAGRRICPNANCQSVIEKFGGCNHMQCSRCKKHFCWICMFSADESSDIYAHMDATHGGSGAEFHELMGEIENDPFIREFIERENPMLLLDQRFNFDEETEFWVMPDEDADGGSQVLMTDNDDDEVHNFFDFHQELNELLINEIDEPTDGFEVNSGFEMNEDADAYIM</sequence>
<dbReference type="CDD" id="cd20335">
    <property type="entry name" value="BRcat_RBR"/>
    <property type="match status" value="1"/>
</dbReference>
<keyword evidence="2" id="KW-0479">Metal-binding</keyword>
<dbReference type="GO" id="GO:0016740">
    <property type="term" value="F:transferase activity"/>
    <property type="evidence" value="ECO:0007669"/>
    <property type="project" value="UniProtKB-KW"/>
</dbReference>
<evidence type="ECO:0000256" key="5">
    <source>
        <dbReference type="ARBA" id="ARBA00022771"/>
    </source>
</evidence>
<evidence type="ECO:0000256" key="8">
    <source>
        <dbReference type="ARBA" id="ARBA00022806"/>
    </source>
</evidence>
<dbReference type="OrthoDB" id="10009520at2759"/>
<dbReference type="EMBL" id="UYRX01000013">
    <property type="protein sequence ID" value="VDK68756.1"/>
    <property type="molecule type" value="Genomic_DNA"/>
</dbReference>
<dbReference type="GO" id="GO:0008270">
    <property type="term" value="F:zinc ion binding"/>
    <property type="evidence" value="ECO:0007669"/>
    <property type="project" value="UniProtKB-KW"/>
</dbReference>
<gene>
    <name evidence="17" type="ORF">NLS_LOCUS551</name>
</gene>
<dbReference type="InterPro" id="IPR011545">
    <property type="entry name" value="DEAD/DEAH_box_helicase_dom"/>
</dbReference>
<dbReference type="InterPro" id="IPR027417">
    <property type="entry name" value="P-loop_NTPase"/>
</dbReference>
<evidence type="ECO:0000256" key="4">
    <source>
        <dbReference type="ARBA" id="ARBA00022741"/>
    </source>
</evidence>
<feature type="domain" description="Helicase ATP-binding" evidence="14">
    <location>
        <begin position="266"/>
        <end position="431"/>
    </location>
</feature>
<evidence type="ECO:0000256" key="2">
    <source>
        <dbReference type="ARBA" id="ARBA00022723"/>
    </source>
</evidence>
<evidence type="ECO:0008006" key="19">
    <source>
        <dbReference type="Google" id="ProtNLM"/>
    </source>
</evidence>
<protein>
    <recommendedName>
        <fullName evidence="19">RBR-type E3 ubiquitin transferase</fullName>
    </recommendedName>
</protein>
<dbReference type="Proteomes" id="UP000277928">
    <property type="component" value="Unassembled WGS sequence"/>
</dbReference>